<evidence type="ECO:0000313" key="2">
    <source>
        <dbReference type="EMBL" id="EEB33511.1"/>
    </source>
</evidence>
<accession>B6WU14</accession>
<reference evidence="2 3" key="2">
    <citation type="submission" date="2008-10" db="EMBL/GenBank/DDBJ databases">
        <authorList>
            <person name="Fulton L."/>
            <person name="Clifton S."/>
            <person name="Fulton B."/>
            <person name="Xu J."/>
            <person name="Minx P."/>
            <person name="Pepin K.H."/>
            <person name="Johnson M."/>
            <person name="Bhonagiri V."/>
            <person name="Nash W.E."/>
            <person name="Mardis E.R."/>
            <person name="Wilson R.K."/>
        </authorList>
    </citation>
    <scope>NUCLEOTIDE SEQUENCE [LARGE SCALE GENOMIC DNA]</scope>
    <source>
        <strain evidence="2 3">ATCC 29098</strain>
    </source>
</reference>
<dbReference type="HOGENOM" id="CLU_2698651_0_0_7"/>
<dbReference type="AlphaFoldDB" id="B6WU14"/>
<proteinExistence type="predicted"/>
<reference evidence="2 3" key="1">
    <citation type="submission" date="2008-10" db="EMBL/GenBank/DDBJ databases">
        <title>Draft genome sequence of Desulvovibrio piger (ATCC 29098).</title>
        <authorList>
            <person name="Sudarsanam P."/>
            <person name="Ley R."/>
            <person name="Guruge J."/>
            <person name="Turnbaugh P.J."/>
            <person name="Mahowald M."/>
            <person name="Liep D."/>
            <person name="Gordon J."/>
        </authorList>
    </citation>
    <scope>NUCLEOTIDE SEQUENCE [LARGE SCALE GENOMIC DNA]</scope>
    <source>
        <strain evidence="2 3">ATCC 29098</strain>
    </source>
</reference>
<dbReference type="EMBL" id="ABXU01000040">
    <property type="protein sequence ID" value="EEB33511.1"/>
    <property type="molecule type" value="Genomic_DNA"/>
</dbReference>
<gene>
    <name evidence="2" type="ORF">DESPIG_01573</name>
</gene>
<protein>
    <submittedName>
        <fullName evidence="2">Uncharacterized protein</fullName>
    </submittedName>
</protein>
<evidence type="ECO:0000313" key="3">
    <source>
        <dbReference type="Proteomes" id="UP000003676"/>
    </source>
</evidence>
<organism evidence="2 3">
    <name type="scientific">Desulfovibrio piger ATCC 29098</name>
    <dbReference type="NCBI Taxonomy" id="411464"/>
    <lineage>
        <taxon>Bacteria</taxon>
        <taxon>Pseudomonadati</taxon>
        <taxon>Thermodesulfobacteriota</taxon>
        <taxon>Desulfovibrionia</taxon>
        <taxon>Desulfovibrionales</taxon>
        <taxon>Desulfovibrionaceae</taxon>
        <taxon>Desulfovibrio</taxon>
    </lineage>
</organism>
<comment type="caution">
    <text evidence="2">The sequence shown here is derived from an EMBL/GenBank/DDBJ whole genome shotgun (WGS) entry which is preliminary data.</text>
</comment>
<feature type="region of interest" description="Disordered" evidence="1">
    <location>
        <begin position="45"/>
        <end position="73"/>
    </location>
</feature>
<evidence type="ECO:0000256" key="1">
    <source>
        <dbReference type="SAM" id="MobiDB-lite"/>
    </source>
</evidence>
<dbReference type="Proteomes" id="UP000003676">
    <property type="component" value="Unassembled WGS sequence"/>
</dbReference>
<sequence>MLASRKPCRDKAVGVSGRCIPGAVLTGKAPCACGAVRLADSSFRDPAASVPHAGRTSGQYRKRPVQRYPARIP</sequence>
<name>B6WU14_9BACT</name>